<dbReference type="PRINTS" id="PR00054">
    <property type="entry name" value="FUNGALZNCYS"/>
</dbReference>
<dbReference type="GO" id="GO:0008270">
    <property type="term" value="F:zinc ion binding"/>
    <property type="evidence" value="ECO:0007669"/>
    <property type="project" value="InterPro"/>
</dbReference>
<evidence type="ECO:0000259" key="2">
    <source>
        <dbReference type="PROSITE" id="PS50048"/>
    </source>
</evidence>
<dbReference type="GO" id="GO:0005634">
    <property type="term" value="C:nucleus"/>
    <property type="evidence" value="ECO:0007669"/>
    <property type="project" value="InterPro"/>
</dbReference>
<dbReference type="InterPro" id="IPR001138">
    <property type="entry name" value="Zn2Cys6_DnaBD"/>
</dbReference>
<feature type="non-terminal residue" evidence="3">
    <location>
        <position position="55"/>
    </location>
</feature>
<dbReference type="OrthoDB" id="39175at2759"/>
<evidence type="ECO:0000313" key="3">
    <source>
        <dbReference type="EMBL" id="KIM33292.1"/>
    </source>
</evidence>
<name>A0A0C2XWP2_SERVB</name>
<dbReference type="SUPFAM" id="SSF57701">
    <property type="entry name" value="Zn2/Cys6 DNA-binding domain"/>
    <property type="match status" value="1"/>
</dbReference>
<dbReference type="GO" id="GO:0003677">
    <property type="term" value="F:DNA binding"/>
    <property type="evidence" value="ECO:0007669"/>
    <property type="project" value="InterPro"/>
</dbReference>
<dbReference type="GO" id="GO:0000981">
    <property type="term" value="F:DNA-binding transcription factor activity, RNA polymerase II-specific"/>
    <property type="evidence" value="ECO:0007669"/>
    <property type="project" value="InterPro"/>
</dbReference>
<dbReference type="SMART" id="SM00066">
    <property type="entry name" value="GAL4"/>
    <property type="match status" value="1"/>
</dbReference>
<keyword evidence="4" id="KW-1185">Reference proteome</keyword>
<organism evidence="3 4">
    <name type="scientific">Serendipita vermifera MAFF 305830</name>
    <dbReference type="NCBI Taxonomy" id="933852"/>
    <lineage>
        <taxon>Eukaryota</taxon>
        <taxon>Fungi</taxon>
        <taxon>Dikarya</taxon>
        <taxon>Basidiomycota</taxon>
        <taxon>Agaricomycotina</taxon>
        <taxon>Agaricomycetes</taxon>
        <taxon>Sebacinales</taxon>
        <taxon>Serendipitaceae</taxon>
        <taxon>Serendipita</taxon>
    </lineage>
</organism>
<evidence type="ECO:0000313" key="4">
    <source>
        <dbReference type="Proteomes" id="UP000054097"/>
    </source>
</evidence>
<dbReference type="AlphaFoldDB" id="A0A0C2XWP2"/>
<feature type="domain" description="Zn(2)-C6 fungal-type" evidence="2">
    <location>
        <begin position="17"/>
        <end position="50"/>
    </location>
</feature>
<dbReference type="STRING" id="933852.A0A0C2XWP2"/>
<gene>
    <name evidence="3" type="ORF">M408DRAFT_36178</name>
</gene>
<dbReference type="EMBL" id="KN824278">
    <property type="protein sequence ID" value="KIM33292.1"/>
    <property type="molecule type" value="Genomic_DNA"/>
</dbReference>
<dbReference type="Proteomes" id="UP000054097">
    <property type="component" value="Unassembled WGS sequence"/>
</dbReference>
<reference evidence="3 4" key="1">
    <citation type="submission" date="2014-04" db="EMBL/GenBank/DDBJ databases">
        <authorList>
            <consortium name="DOE Joint Genome Institute"/>
            <person name="Kuo A."/>
            <person name="Zuccaro A."/>
            <person name="Kohler A."/>
            <person name="Nagy L.G."/>
            <person name="Floudas D."/>
            <person name="Copeland A."/>
            <person name="Barry K.W."/>
            <person name="Cichocki N."/>
            <person name="Veneault-Fourrey C."/>
            <person name="LaButti K."/>
            <person name="Lindquist E.A."/>
            <person name="Lipzen A."/>
            <person name="Lundell T."/>
            <person name="Morin E."/>
            <person name="Murat C."/>
            <person name="Sun H."/>
            <person name="Tunlid A."/>
            <person name="Henrissat B."/>
            <person name="Grigoriev I.V."/>
            <person name="Hibbett D.S."/>
            <person name="Martin F."/>
            <person name="Nordberg H.P."/>
            <person name="Cantor M.N."/>
            <person name="Hua S.X."/>
        </authorList>
    </citation>
    <scope>NUCLEOTIDE SEQUENCE [LARGE SCALE GENOMIC DNA]</scope>
    <source>
        <strain evidence="3 4">MAFF 305830</strain>
    </source>
</reference>
<dbReference type="PANTHER" id="PTHR31668:SF30">
    <property type="entry name" value="ZN(II)2CYS6 TRANSCRIPTION FACTOR (EUROFUNG)"/>
    <property type="match status" value="1"/>
</dbReference>
<dbReference type="Gene3D" id="4.10.240.10">
    <property type="entry name" value="Zn(2)-C6 fungal-type DNA-binding domain"/>
    <property type="match status" value="1"/>
</dbReference>
<dbReference type="InterPro" id="IPR036864">
    <property type="entry name" value="Zn2-C6_fun-type_DNA-bd_sf"/>
</dbReference>
<sequence length="55" mass="6324">NGKDDSQRSKKRKIQRACDVCRRKKIRCDGPTMTSGKCTNCITYSYDCTYVEIAK</sequence>
<dbReference type="PROSITE" id="PS00463">
    <property type="entry name" value="ZN2_CY6_FUNGAL_1"/>
    <property type="match status" value="1"/>
</dbReference>
<reference evidence="4" key="2">
    <citation type="submission" date="2015-01" db="EMBL/GenBank/DDBJ databases">
        <title>Evolutionary Origins and Diversification of the Mycorrhizal Mutualists.</title>
        <authorList>
            <consortium name="DOE Joint Genome Institute"/>
            <consortium name="Mycorrhizal Genomics Consortium"/>
            <person name="Kohler A."/>
            <person name="Kuo A."/>
            <person name="Nagy L.G."/>
            <person name="Floudas D."/>
            <person name="Copeland A."/>
            <person name="Barry K.W."/>
            <person name="Cichocki N."/>
            <person name="Veneault-Fourrey C."/>
            <person name="LaButti K."/>
            <person name="Lindquist E.A."/>
            <person name="Lipzen A."/>
            <person name="Lundell T."/>
            <person name="Morin E."/>
            <person name="Murat C."/>
            <person name="Riley R."/>
            <person name="Ohm R."/>
            <person name="Sun H."/>
            <person name="Tunlid A."/>
            <person name="Henrissat B."/>
            <person name="Grigoriev I.V."/>
            <person name="Hibbett D.S."/>
            <person name="Martin F."/>
        </authorList>
    </citation>
    <scope>NUCLEOTIDE SEQUENCE [LARGE SCALE GENOMIC DNA]</scope>
    <source>
        <strain evidence="4">MAFF 305830</strain>
    </source>
</reference>
<dbReference type="HOGENOM" id="CLU_207550_0_0_1"/>
<protein>
    <recommendedName>
        <fullName evidence="2">Zn(2)-C6 fungal-type domain-containing protein</fullName>
    </recommendedName>
</protein>
<dbReference type="PROSITE" id="PS50048">
    <property type="entry name" value="ZN2_CY6_FUNGAL_2"/>
    <property type="match status" value="1"/>
</dbReference>
<dbReference type="PANTHER" id="PTHR31668">
    <property type="entry name" value="GLUCOSE TRANSPORT TRANSCRIPTION REGULATOR RGT1-RELATED-RELATED"/>
    <property type="match status" value="1"/>
</dbReference>
<keyword evidence="1" id="KW-0539">Nucleus</keyword>
<dbReference type="Pfam" id="PF00172">
    <property type="entry name" value="Zn_clus"/>
    <property type="match status" value="1"/>
</dbReference>
<dbReference type="InterPro" id="IPR050797">
    <property type="entry name" value="Carb_Metab_Trans_Reg"/>
</dbReference>
<accession>A0A0C2XWP2</accession>
<dbReference type="InterPro" id="IPR020448">
    <property type="entry name" value="Maltose_ferment_reg_DNA-bd"/>
</dbReference>
<dbReference type="CDD" id="cd00067">
    <property type="entry name" value="GAL4"/>
    <property type="match status" value="1"/>
</dbReference>
<proteinExistence type="predicted"/>
<feature type="non-terminal residue" evidence="3">
    <location>
        <position position="1"/>
    </location>
</feature>
<evidence type="ECO:0000256" key="1">
    <source>
        <dbReference type="ARBA" id="ARBA00023242"/>
    </source>
</evidence>